<evidence type="ECO:0000313" key="2">
    <source>
        <dbReference type="Proteomes" id="UP000245383"/>
    </source>
</evidence>
<accession>A0A2T9Y7W0</accession>
<keyword evidence="2" id="KW-1185">Reference proteome</keyword>
<reference evidence="1 2" key="1">
    <citation type="journal article" date="2018" name="MBio">
        <title>Comparative Genomics Reveals the Core Gene Toolbox for the Fungus-Insect Symbiosis.</title>
        <authorList>
            <person name="Wang Y."/>
            <person name="Stata M."/>
            <person name="Wang W."/>
            <person name="Stajich J.E."/>
            <person name="White M.M."/>
            <person name="Moncalvo J.M."/>
        </authorList>
    </citation>
    <scope>NUCLEOTIDE SEQUENCE [LARGE SCALE GENOMIC DNA]</scope>
    <source>
        <strain evidence="1 2">SWE-8-4</strain>
    </source>
</reference>
<dbReference type="EMBL" id="MBFR01000389">
    <property type="protein sequence ID" value="PVU88394.1"/>
    <property type="molecule type" value="Genomic_DNA"/>
</dbReference>
<comment type="caution">
    <text evidence="1">The sequence shown here is derived from an EMBL/GenBank/DDBJ whole genome shotgun (WGS) entry which is preliminary data.</text>
</comment>
<organism evidence="1 2">
    <name type="scientific">Smittium simulii</name>
    <dbReference type="NCBI Taxonomy" id="133385"/>
    <lineage>
        <taxon>Eukaryota</taxon>
        <taxon>Fungi</taxon>
        <taxon>Fungi incertae sedis</taxon>
        <taxon>Zoopagomycota</taxon>
        <taxon>Kickxellomycotina</taxon>
        <taxon>Harpellomycetes</taxon>
        <taxon>Harpellales</taxon>
        <taxon>Legeriomycetaceae</taxon>
        <taxon>Smittium</taxon>
    </lineage>
</organism>
<name>A0A2T9Y7W0_9FUNG</name>
<dbReference type="AlphaFoldDB" id="A0A2T9Y7W0"/>
<proteinExistence type="predicted"/>
<dbReference type="Proteomes" id="UP000245383">
    <property type="component" value="Unassembled WGS sequence"/>
</dbReference>
<gene>
    <name evidence="1" type="ORF">BB561_005884</name>
</gene>
<protein>
    <submittedName>
        <fullName evidence="1">Uncharacterized protein</fullName>
    </submittedName>
</protein>
<sequence>MRLVDKLLGEKLKISSTRIRKDSTVLCDKTTLATAKFLNAITLPRYLMLNIEQVRLLGIENVEAQQAVQRIQQSQQERSFKISSKPPTLPNFCVPMNLGARSLSQLQKKVYQGGKHRISEESLALLLNNAIEKVKTGSPGFYSNIFTITNKTEYFSTHPYTSKLEKIPEAYAEQSEPTVQSSPIWAITEPTHIHQDIEANIDMSRKQGIRILLYLGNLLIMRSCKTIENRQDKFKKIRQFYWESSSDVCCTLTGLFNATTTSKIKGQDINKNKIMELHSQHSNSGYTELSLVKKSIKTLEWSIIHPRDAGDQRISIMIYSENTLSLASVKRQGGNTLEKITEDSRRHMGILHQDKHPPADNINRQFCPHNIDPFSLRKTMKIENYYCCDTRDNNIKNNNYSLYFGNMTSKTDHASKNRAINHKGVQNSVRSEKQEITTNQEQDMALISVKN</sequence>
<evidence type="ECO:0000313" key="1">
    <source>
        <dbReference type="EMBL" id="PVU88394.1"/>
    </source>
</evidence>